<comment type="caution">
    <text evidence="1">The sequence shown here is derived from an EMBL/GenBank/DDBJ whole genome shotgun (WGS) entry which is preliminary data.</text>
</comment>
<dbReference type="AlphaFoldDB" id="A0A5B7H4G4"/>
<name>A0A5B7H4G4_PORTR</name>
<gene>
    <name evidence="1" type="ORF">E2C01_060135</name>
</gene>
<dbReference type="EMBL" id="VSRR010024130">
    <property type="protein sequence ID" value="MPC65992.1"/>
    <property type="molecule type" value="Genomic_DNA"/>
</dbReference>
<evidence type="ECO:0000313" key="2">
    <source>
        <dbReference type="Proteomes" id="UP000324222"/>
    </source>
</evidence>
<protein>
    <submittedName>
        <fullName evidence="1">Uncharacterized protein</fullName>
    </submittedName>
</protein>
<proteinExistence type="predicted"/>
<sequence>MPDTSTCPRINSEGERLKCLAWKNHDYRYDPHLSAHLWEKEVLGMRFPLIFLSSDTIIYHTYIILMSELGNIRGNLMARTSLSQRTLVREDVPTLTQCMCFSV</sequence>
<evidence type="ECO:0000313" key="1">
    <source>
        <dbReference type="EMBL" id="MPC65992.1"/>
    </source>
</evidence>
<organism evidence="1 2">
    <name type="scientific">Portunus trituberculatus</name>
    <name type="common">Swimming crab</name>
    <name type="synonym">Neptunus trituberculatus</name>
    <dbReference type="NCBI Taxonomy" id="210409"/>
    <lineage>
        <taxon>Eukaryota</taxon>
        <taxon>Metazoa</taxon>
        <taxon>Ecdysozoa</taxon>
        <taxon>Arthropoda</taxon>
        <taxon>Crustacea</taxon>
        <taxon>Multicrustacea</taxon>
        <taxon>Malacostraca</taxon>
        <taxon>Eumalacostraca</taxon>
        <taxon>Eucarida</taxon>
        <taxon>Decapoda</taxon>
        <taxon>Pleocyemata</taxon>
        <taxon>Brachyura</taxon>
        <taxon>Eubrachyura</taxon>
        <taxon>Portunoidea</taxon>
        <taxon>Portunidae</taxon>
        <taxon>Portuninae</taxon>
        <taxon>Portunus</taxon>
    </lineage>
</organism>
<accession>A0A5B7H4G4</accession>
<keyword evidence="2" id="KW-1185">Reference proteome</keyword>
<reference evidence="1 2" key="1">
    <citation type="submission" date="2019-05" db="EMBL/GenBank/DDBJ databases">
        <title>Another draft genome of Portunus trituberculatus and its Hox gene families provides insights of decapod evolution.</title>
        <authorList>
            <person name="Jeong J.-H."/>
            <person name="Song I."/>
            <person name="Kim S."/>
            <person name="Choi T."/>
            <person name="Kim D."/>
            <person name="Ryu S."/>
            <person name="Kim W."/>
        </authorList>
    </citation>
    <scope>NUCLEOTIDE SEQUENCE [LARGE SCALE GENOMIC DNA]</scope>
    <source>
        <tissue evidence="1">Muscle</tissue>
    </source>
</reference>
<dbReference type="Proteomes" id="UP000324222">
    <property type="component" value="Unassembled WGS sequence"/>
</dbReference>